<comment type="caution">
    <text evidence="3">The sequence shown here is derived from an EMBL/GenBank/DDBJ whole genome shotgun (WGS) entry which is preliminary data.</text>
</comment>
<name>A0A2N5EC12_9GAMM</name>
<sequence length="131" mass="14367">MKSMASFGLVVVFSTIISSQAIAADKDPRGKVLIAQYDYPPGYVTEVFRTEVPPNGVAPHHKHPGIESGYVLEGGGKLFIEGQSAIEMKPGMTKIVQPETVHWFENGNHKTVLVSTYVVEKNKPLMTVIKK</sequence>
<dbReference type="Proteomes" id="UP000234240">
    <property type="component" value="Unassembled WGS sequence"/>
</dbReference>
<keyword evidence="1" id="KW-0732">Signal</keyword>
<evidence type="ECO:0000259" key="2">
    <source>
        <dbReference type="Pfam" id="PF07883"/>
    </source>
</evidence>
<dbReference type="InterPro" id="IPR011051">
    <property type="entry name" value="RmlC_Cupin_sf"/>
</dbReference>
<organism evidence="3 4">
    <name type="scientific">Chimaeribacter californicus</name>
    <dbReference type="NCBI Taxonomy" id="2060067"/>
    <lineage>
        <taxon>Bacteria</taxon>
        <taxon>Pseudomonadati</taxon>
        <taxon>Pseudomonadota</taxon>
        <taxon>Gammaproteobacteria</taxon>
        <taxon>Enterobacterales</taxon>
        <taxon>Yersiniaceae</taxon>
        <taxon>Chimaeribacter</taxon>
    </lineage>
</organism>
<dbReference type="Gene3D" id="2.60.120.10">
    <property type="entry name" value="Jelly Rolls"/>
    <property type="match status" value="1"/>
</dbReference>
<dbReference type="Pfam" id="PF07883">
    <property type="entry name" value="Cupin_2"/>
    <property type="match status" value="1"/>
</dbReference>
<dbReference type="PANTHER" id="PTHR38599">
    <property type="entry name" value="CUPIN DOMAIN PROTEIN (AFU_ORTHOLOGUE AFUA_3G13620)"/>
    <property type="match status" value="1"/>
</dbReference>
<dbReference type="PANTHER" id="PTHR38599:SF1">
    <property type="entry name" value="CUPIN DOMAIN PROTEIN (AFU_ORTHOLOGUE AFUA_3G13620)"/>
    <property type="match status" value="1"/>
</dbReference>
<dbReference type="InterPro" id="IPR014710">
    <property type="entry name" value="RmlC-like_jellyroll"/>
</dbReference>
<dbReference type="SUPFAM" id="SSF51182">
    <property type="entry name" value="RmlC-like cupins"/>
    <property type="match status" value="1"/>
</dbReference>
<dbReference type="EMBL" id="PJZF01000004">
    <property type="protein sequence ID" value="PLR39668.1"/>
    <property type="molecule type" value="Genomic_DNA"/>
</dbReference>
<keyword evidence="4" id="KW-1185">Reference proteome</keyword>
<evidence type="ECO:0000313" key="4">
    <source>
        <dbReference type="Proteomes" id="UP000234240"/>
    </source>
</evidence>
<proteinExistence type="predicted"/>
<dbReference type="AlphaFoldDB" id="A0A2N5EC12"/>
<feature type="chain" id="PRO_5014969636" description="Cupin type-2 domain-containing protein" evidence="1">
    <location>
        <begin position="24"/>
        <end position="131"/>
    </location>
</feature>
<reference evidence="3 4" key="1">
    <citation type="submission" date="2017-12" db="EMBL/GenBank/DDBJ databases">
        <title>Characterization of six clinical isolates of Enterochimera gen. nov., a novel genus of the Yersiniaciae family and the three species Enterochimera arupensis sp. nov., Enterochimera coloradensis sp. nov, and Enterochimera californica sp. nov.</title>
        <authorList>
            <person name="Rossi A."/>
            <person name="Fisher M."/>
        </authorList>
    </citation>
    <scope>NUCLEOTIDE SEQUENCE [LARGE SCALE GENOMIC DNA]</scope>
    <source>
        <strain evidence="4">2015-Iso6</strain>
    </source>
</reference>
<dbReference type="RefSeq" id="WP_101815483.1">
    <property type="nucleotide sequence ID" value="NZ_PJZF01000004.1"/>
</dbReference>
<protein>
    <recommendedName>
        <fullName evidence="2">Cupin type-2 domain-containing protein</fullName>
    </recommendedName>
</protein>
<feature type="signal peptide" evidence="1">
    <location>
        <begin position="1"/>
        <end position="23"/>
    </location>
</feature>
<evidence type="ECO:0000256" key="1">
    <source>
        <dbReference type="SAM" id="SignalP"/>
    </source>
</evidence>
<evidence type="ECO:0000313" key="3">
    <source>
        <dbReference type="EMBL" id="PLR39668.1"/>
    </source>
</evidence>
<accession>A0A2N5EC12</accession>
<dbReference type="InterPro" id="IPR013096">
    <property type="entry name" value="Cupin_2"/>
</dbReference>
<feature type="domain" description="Cupin type-2" evidence="2">
    <location>
        <begin position="49"/>
        <end position="112"/>
    </location>
</feature>
<dbReference type="OrthoDB" id="9793521at2"/>
<gene>
    <name evidence="3" type="ORF">CYR55_07295</name>
</gene>